<dbReference type="Proteomes" id="UP000076023">
    <property type="component" value="Unassembled WGS sequence"/>
</dbReference>
<feature type="transmembrane region" description="Helical" evidence="13">
    <location>
        <begin position="39"/>
        <end position="61"/>
    </location>
</feature>
<dbReference type="RefSeq" id="WP_075080468.1">
    <property type="nucleotide sequence ID" value="NZ_BDCO01000002.1"/>
</dbReference>
<sequence>MLRIPWEKVRWANSLFLISTFVTTVTAVPLYIMRHGVDAFQLGLFLFFFIATGLSITLGYHRLFSHLTFNASWPVKVFTLLFGAAAFEGSALGWSADHRRHHKFVDHDDDPYDISKGFFHAHIGWLLFRTGPDTPLTWVRDLQKDKLAWWQHQYYVPLAFGVGFGLPALIGYLWGGPTAALGAFLMAGVARVVFVHHMTFCINSLCHWIGDRPYSTNCTARDSFLMALFTFGEGYHNFHHEFQYDYRNGVKPWQFDPTKWSIWLLHKLGLVRNLRTVPEEKILKAQIAEQQRRIAAALESHPAPLSESLQTMLHSAQQQMHDALAQWEQRLTEYRAAKERRHEISRRQRRQLKRELAQASSELREALGEWMSAHRIVFGGTAAA</sequence>
<evidence type="ECO:0000256" key="2">
    <source>
        <dbReference type="ARBA" id="ARBA00008749"/>
    </source>
</evidence>
<dbReference type="PANTHER" id="PTHR11351">
    <property type="entry name" value="ACYL-COA DESATURASE"/>
    <property type="match status" value="1"/>
</dbReference>
<dbReference type="GO" id="GO:0016717">
    <property type="term" value="F:oxidoreductase activity, acting on paired donors, with oxidation of a pair of donors resulting in the reduction of molecular oxygen to two molecules of water"/>
    <property type="evidence" value="ECO:0007669"/>
    <property type="project" value="InterPro"/>
</dbReference>
<comment type="caution">
    <text evidence="15">The sequence shown here is derived from an EMBL/GenBank/DDBJ whole genome shotgun (WGS) entry which is preliminary data.</text>
</comment>
<reference evidence="16" key="1">
    <citation type="journal article" date="2017" name="Genome Announc.">
        <title>Draft Genome Sequence of Terrimicrobium sacchariphilum NM-5T, a Facultative Anaerobic Soil Bacterium of the Class Spartobacteria.</title>
        <authorList>
            <person name="Qiu Y.L."/>
            <person name="Tourlousse D.M."/>
            <person name="Matsuura N."/>
            <person name="Ohashi A."/>
            <person name="Sekiguchi Y."/>
        </authorList>
    </citation>
    <scope>NUCLEOTIDE SEQUENCE [LARGE SCALE GENOMIC DNA]</scope>
    <source>
        <strain evidence="16">NM-5</strain>
    </source>
</reference>
<keyword evidence="11" id="KW-0275">Fatty acid biosynthesis</keyword>
<feature type="domain" description="Fatty acid desaturase" evidence="14">
    <location>
        <begin position="44"/>
        <end position="243"/>
    </location>
</feature>
<evidence type="ECO:0000313" key="15">
    <source>
        <dbReference type="EMBL" id="GAT34872.1"/>
    </source>
</evidence>
<dbReference type="GO" id="GO:0016020">
    <property type="term" value="C:membrane"/>
    <property type="evidence" value="ECO:0007669"/>
    <property type="project" value="UniProtKB-SubCell"/>
</dbReference>
<keyword evidence="16" id="KW-1185">Reference proteome</keyword>
<evidence type="ECO:0000313" key="16">
    <source>
        <dbReference type="Proteomes" id="UP000076023"/>
    </source>
</evidence>
<evidence type="ECO:0000256" key="11">
    <source>
        <dbReference type="ARBA" id="ARBA00023160"/>
    </source>
</evidence>
<feature type="coiled-coil region" evidence="12">
    <location>
        <begin position="335"/>
        <end position="369"/>
    </location>
</feature>
<evidence type="ECO:0000256" key="7">
    <source>
        <dbReference type="ARBA" id="ARBA00023002"/>
    </source>
</evidence>
<evidence type="ECO:0000256" key="4">
    <source>
        <dbReference type="ARBA" id="ARBA00022692"/>
    </source>
</evidence>
<keyword evidence="9" id="KW-0443">Lipid metabolism</keyword>
<dbReference type="AlphaFoldDB" id="A0A146GCI8"/>
<feature type="transmembrane region" description="Helical" evidence="13">
    <location>
        <begin position="73"/>
        <end position="94"/>
    </location>
</feature>
<evidence type="ECO:0000256" key="13">
    <source>
        <dbReference type="SAM" id="Phobius"/>
    </source>
</evidence>
<organism evidence="15 16">
    <name type="scientific">Terrimicrobium sacchariphilum</name>
    <dbReference type="NCBI Taxonomy" id="690879"/>
    <lineage>
        <taxon>Bacteria</taxon>
        <taxon>Pseudomonadati</taxon>
        <taxon>Verrucomicrobiota</taxon>
        <taxon>Terrimicrobiia</taxon>
        <taxon>Terrimicrobiales</taxon>
        <taxon>Terrimicrobiaceae</taxon>
        <taxon>Terrimicrobium</taxon>
    </lineage>
</organism>
<keyword evidence="6 13" id="KW-1133">Transmembrane helix</keyword>
<evidence type="ECO:0000259" key="14">
    <source>
        <dbReference type="Pfam" id="PF00487"/>
    </source>
</evidence>
<feature type="transmembrane region" description="Helical" evidence="13">
    <location>
        <begin position="154"/>
        <end position="174"/>
    </location>
</feature>
<protein>
    <submittedName>
        <fullName evidence="15">Stearoyl-CoA desaturase</fullName>
    </submittedName>
</protein>
<dbReference type="CDD" id="cd03505">
    <property type="entry name" value="Delta9-FADS-like"/>
    <property type="match status" value="1"/>
</dbReference>
<dbReference type="InterPro" id="IPR015876">
    <property type="entry name" value="Acyl-CoA_DS"/>
</dbReference>
<keyword evidence="7" id="KW-0560">Oxidoreductase</keyword>
<accession>A0A146GCI8</accession>
<keyword evidence="12" id="KW-0175">Coiled coil</keyword>
<dbReference type="OrthoDB" id="9768289at2"/>
<feature type="transmembrane region" description="Helical" evidence="13">
    <location>
        <begin position="12"/>
        <end position="32"/>
    </location>
</feature>
<dbReference type="PRINTS" id="PR00075">
    <property type="entry name" value="FACDDSATRASE"/>
</dbReference>
<evidence type="ECO:0000256" key="6">
    <source>
        <dbReference type="ARBA" id="ARBA00022989"/>
    </source>
</evidence>
<evidence type="ECO:0000256" key="9">
    <source>
        <dbReference type="ARBA" id="ARBA00023098"/>
    </source>
</evidence>
<gene>
    <name evidence="15" type="ORF">TSACC_23306</name>
</gene>
<evidence type="ECO:0000256" key="3">
    <source>
        <dbReference type="ARBA" id="ARBA00022516"/>
    </source>
</evidence>
<keyword evidence="8" id="KW-0408">Iron</keyword>
<evidence type="ECO:0000256" key="10">
    <source>
        <dbReference type="ARBA" id="ARBA00023136"/>
    </source>
</evidence>
<comment type="similarity">
    <text evidence="2">Belongs to the fatty acid desaturase type 2 family.</text>
</comment>
<evidence type="ECO:0000256" key="5">
    <source>
        <dbReference type="ARBA" id="ARBA00022832"/>
    </source>
</evidence>
<keyword evidence="10 13" id="KW-0472">Membrane</keyword>
<evidence type="ECO:0000256" key="12">
    <source>
        <dbReference type="SAM" id="Coils"/>
    </source>
</evidence>
<keyword evidence="4 13" id="KW-0812">Transmembrane</keyword>
<proteinExistence type="inferred from homology"/>
<keyword evidence="3" id="KW-0444">Lipid biosynthesis</keyword>
<dbReference type="STRING" id="690879.TSACC_23306"/>
<comment type="subcellular location">
    <subcellularLocation>
        <location evidence="1">Membrane</location>
        <topology evidence="1">Multi-pass membrane protein</topology>
    </subcellularLocation>
</comment>
<dbReference type="PANTHER" id="PTHR11351:SF31">
    <property type="entry name" value="DESATURASE 1, ISOFORM A-RELATED"/>
    <property type="match status" value="1"/>
</dbReference>
<dbReference type="EMBL" id="BDCO01000002">
    <property type="protein sequence ID" value="GAT34872.1"/>
    <property type="molecule type" value="Genomic_DNA"/>
</dbReference>
<evidence type="ECO:0000256" key="8">
    <source>
        <dbReference type="ARBA" id="ARBA00023004"/>
    </source>
</evidence>
<dbReference type="Pfam" id="PF00487">
    <property type="entry name" value="FA_desaturase"/>
    <property type="match status" value="1"/>
</dbReference>
<dbReference type="InterPro" id="IPR005804">
    <property type="entry name" value="FA_desaturase_dom"/>
</dbReference>
<dbReference type="GO" id="GO:0006633">
    <property type="term" value="P:fatty acid biosynthetic process"/>
    <property type="evidence" value="ECO:0007669"/>
    <property type="project" value="UniProtKB-KW"/>
</dbReference>
<dbReference type="InParanoid" id="A0A146GCI8"/>
<name>A0A146GCI8_TERSA</name>
<keyword evidence="5" id="KW-0276">Fatty acid metabolism</keyword>
<evidence type="ECO:0000256" key="1">
    <source>
        <dbReference type="ARBA" id="ARBA00004141"/>
    </source>
</evidence>